<feature type="chain" id="PRO_5035286497" description="Secreted protein" evidence="1">
    <location>
        <begin position="16"/>
        <end position="97"/>
    </location>
</feature>
<dbReference type="PANTHER" id="PTHR12138">
    <property type="entry name" value="PRIMATE-EXPANDED PROTEIN FAMILY"/>
    <property type="match status" value="1"/>
</dbReference>
<dbReference type="OMA" id="TSVHHHV"/>
<reference evidence="2 3" key="1">
    <citation type="submission" date="2012-03" db="EMBL/GenBank/DDBJ databases">
        <title>Whole Genome Assembly of Papio anubis.</title>
        <authorList>
            <person name="Liu Y.L."/>
            <person name="Abraham K.A."/>
            <person name="Akbar H.A."/>
            <person name="Ali S.A."/>
            <person name="Anosike U.A."/>
            <person name="Aqrawi P.A."/>
            <person name="Arias F.A."/>
            <person name="Attaway T.A."/>
            <person name="Awwad R.A."/>
            <person name="Babu C.B."/>
            <person name="Bandaranaike D.B."/>
            <person name="Battles P.B."/>
            <person name="Bell A.B."/>
            <person name="Beltran B.B."/>
            <person name="Berhane-Mersha D.B."/>
            <person name="Bess C.B."/>
            <person name="Bickham C.B."/>
            <person name="Bolden T.B."/>
            <person name="Carter K.C."/>
            <person name="Chau D.C."/>
            <person name="Chavez A.C."/>
            <person name="Clerc-Blankenburg K.C."/>
            <person name="Coyle M.C."/>
            <person name="Dao M.D."/>
            <person name="Davila M.L.D."/>
            <person name="Davy-Carroll L.D."/>
            <person name="Denson S.D."/>
            <person name="Dinh H.D."/>
            <person name="Fernandez S.F."/>
            <person name="Fernando P.F."/>
            <person name="Forbes L.F."/>
            <person name="Francis C.F."/>
            <person name="Francisco L.F."/>
            <person name="Fu Q.F."/>
            <person name="Garcia-Iii R.G."/>
            <person name="Garrett T.G."/>
            <person name="Gross S.G."/>
            <person name="Gubbala S.G."/>
            <person name="Hirani K.H."/>
            <person name="Hogues M.H."/>
            <person name="Hollins B.H."/>
            <person name="Jackson L.J."/>
            <person name="Javaid M.J."/>
            <person name="Jhangiani S.J."/>
            <person name="Johnson A.J."/>
            <person name="Johnson B.J."/>
            <person name="Jones J.J."/>
            <person name="Joshi V.J."/>
            <person name="Kalu J.K."/>
            <person name="Khan N.K."/>
            <person name="Korchina V.K."/>
            <person name="Kovar C.K."/>
            <person name="Lago L.L."/>
            <person name="Lara F.L."/>
            <person name="Le T.-K.L."/>
            <person name="Lee S.L."/>
            <person name="Legall-Iii F.L."/>
            <person name="Lemon S.L."/>
            <person name="Liu J.L."/>
            <person name="Liu Y.-S.L."/>
            <person name="Liyanage D.L."/>
            <person name="Lopez J.L."/>
            <person name="Lorensuhewa L.L."/>
            <person name="Mata R.M."/>
            <person name="Mathew T.M."/>
            <person name="Mercado C.M."/>
            <person name="Mercado I.M."/>
            <person name="Morales K.M."/>
            <person name="Morgan M.M."/>
            <person name="Munidasa M.M."/>
            <person name="Ngo D.N."/>
            <person name="Nguyen L.N."/>
            <person name="Nguyen T.N."/>
            <person name="Nguyen N.N."/>
            <person name="Obregon M.O."/>
            <person name="Okwuonu G.O."/>
            <person name="Ongeri F.O."/>
            <person name="Onwere C.O."/>
            <person name="Osifeso I.O."/>
            <person name="Parra A.P."/>
            <person name="Patil S.P."/>
            <person name="Perez A.P."/>
            <person name="Perez Y.P."/>
            <person name="Pham C.P."/>
            <person name="Pu L.-L.P."/>
            <person name="Puazo M.P."/>
            <person name="Quiroz J.Q."/>
            <person name="Rouhana J.R."/>
            <person name="Ruiz M.R."/>
            <person name="Ruiz S.-J.R."/>
            <person name="Saada N.S."/>
            <person name="Santibanez J.S."/>
            <person name="Scheel M.S."/>
            <person name="Schneider B.S."/>
            <person name="Simmons D.S."/>
            <person name="Sisson I.S."/>
            <person name="Tang L.-Y.T."/>
            <person name="Thornton R.T."/>
            <person name="Tisius J.T."/>
            <person name="Toledanes G.T."/>
            <person name="Trejos Z.T."/>
            <person name="Usmani K.U."/>
            <person name="Varghese R.V."/>
            <person name="Vattathil S.V."/>
            <person name="Vee V.V."/>
            <person name="Walker D.W."/>
            <person name="Weissenberger G.W."/>
            <person name="White C.W."/>
            <person name="Williams A.W."/>
            <person name="Woodworth J.W."/>
            <person name="Wright R.W."/>
            <person name="Zhu Y.Z."/>
            <person name="Han Y.H."/>
            <person name="Newsham I.N."/>
            <person name="Nazareth L.N."/>
            <person name="Worley K.W."/>
            <person name="Muzny D.M."/>
            <person name="Rogers J.R."/>
            <person name="Gibbs R.G."/>
        </authorList>
    </citation>
    <scope>NUCLEOTIDE SEQUENCE [LARGE SCALE GENOMIC DNA]</scope>
</reference>
<keyword evidence="3" id="KW-1185">Reference proteome</keyword>
<organism evidence="2 3">
    <name type="scientific">Papio anubis</name>
    <name type="common">Olive baboon</name>
    <dbReference type="NCBI Taxonomy" id="9555"/>
    <lineage>
        <taxon>Eukaryota</taxon>
        <taxon>Metazoa</taxon>
        <taxon>Chordata</taxon>
        <taxon>Craniata</taxon>
        <taxon>Vertebrata</taxon>
        <taxon>Euteleostomi</taxon>
        <taxon>Mammalia</taxon>
        <taxon>Eutheria</taxon>
        <taxon>Euarchontoglires</taxon>
        <taxon>Primates</taxon>
        <taxon>Haplorrhini</taxon>
        <taxon>Catarrhini</taxon>
        <taxon>Cercopithecidae</taxon>
        <taxon>Cercopithecinae</taxon>
        <taxon>Papio</taxon>
    </lineage>
</organism>
<dbReference type="PANTHER" id="PTHR12138:SF162">
    <property type="entry name" value="CHROMOSOME UNDETERMINED SCAFFOLD_275, WHOLE GENOME SHOTGUN SEQUENCE"/>
    <property type="match status" value="1"/>
</dbReference>
<dbReference type="Proteomes" id="UP000028761">
    <property type="component" value="Chromosome 12"/>
</dbReference>
<evidence type="ECO:0000313" key="2">
    <source>
        <dbReference type="Ensembl" id="ENSPANP00000051791.1"/>
    </source>
</evidence>
<dbReference type="AlphaFoldDB" id="A0A8I5MZU9"/>
<evidence type="ECO:0008006" key="4">
    <source>
        <dbReference type="Google" id="ProtNLM"/>
    </source>
</evidence>
<protein>
    <recommendedName>
        <fullName evidence="4">Secreted protein</fullName>
    </recommendedName>
</protein>
<dbReference type="GeneTree" id="ENSGT01150000286943"/>
<accession>A0A8I5MZU9</accession>
<name>A0A8I5MZU9_PAPAN</name>
<keyword evidence="1" id="KW-0732">Signal</keyword>
<reference evidence="2" key="2">
    <citation type="submission" date="2025-08" db="UniProtKB">
        <authorList>
            <consortium name="Ensembl"/>
        </authorList>
    </citation>
    <scope>IDENTIFICATION</scope>
</reference>
<proteinExistence type="predicted"/>
<sequence length="97" mass="10946">MIWLSVCLFLRQNLALSPRLEYSSMISAHCNLRLLGSSNPFASVSQVAGTTSVHHHVWLIFVFFSRDGVSPDWPGWFQTPDLVIRPLWPPKVLGLQA</sequence>
<reference evidence="2" key="3">
    <citation type="submission" date="2025-09" db="UniProtKB">
        <authorList>
            <consortium name="Ensembl"/>
        </authorList>
    </citation>
    <scope>IDENTIFICATION</scope>
</reference>
<feature type="signal peptide" evidence="1">
    <location>
        <begin position="1"/>
        <end position="15"/>
    </location>
</feature>
<evidence type="ECO:0000313" key="3">
    <source>
        <dbReference type="Proteomes" id="UP000028761"/>
    </source>
</evidence>
<dbReference type="Ensembl" id="ENSPANT00000070786.1">
    <property type="protein sequence ID" value="ENSPANP00000051791.1"/>
    <property type="gene ID" value="ENSPANG00000042641.1"/>
</dbReference>
<evidence type="ECO:0000256" key="1">
    <source>
        <dbReference type="SAM" id="SignalP"/>
    </source>
</evidence>